<dbReference type="CDD" id="cd07710">
    <property type="entry name" value="arylsulfatase_Sdsa1-like_MBL-fold"/>
    <property type="match status" value="1"/>
</dbReference>
<dbReference type="SMART" id="SM00849">
    <property type="entry name" value="Lactamase_B"/>
    <property type="match status" value="1"/>
</dbReference>
<dbReference type="Proteomes" id="UP000035057">
    <property type="component" value="Unassembled WGS sequence"/>
</dbReference>
<dbReference type="GO" id="GO:0018909">
    <property type="term" value="P:dodecyl sulfate metabolic process"/>
    <property type="evidence" value="ECO:0007669"/>
    <property type="project" value="InterPro"/>
</dbReference>
<dbReference type="SUPFAM" id="SSF55718">
    <property type="entry name" value="SCP-like"/>
    <property type="match status" value="1"/>
</dbReference>
<evidence type="ECO:0000259" key="5">
    <source>
        <dbReference type="SMART" id="SM00849"/>
    </source>
</evidence>
<dbReference type="GO" id="GO:0018741">
    <property type="term" value="F:linear primary-alkylsulfatase activity"/>
    <property type="evidence" value="ECO:0007669"/>
    <property type="project" value="InterPro"/>
</dbReference>
<dbReference type="PROSITE" id="PS51257">
    <property type="entry name" value="PROKAR_LIPOPROTEIN"/>
    <property type="match status" value="1"/>
</dbReference>
<dbReference type="Gene3D" id="3.60.15.30">
    <property type="entry name" value="Metallo-beta-lactamase domain"/>
    <property type="match status" value="1"/>
</dbReference>
<evidence type="ECO:0000313" key="7">
    <source>
        <dbReference type="Proteomes" id="UP000035057"/>
    </source>
</evidence>
<dbReference type="GO" id="GO:0046872">
    <property type="term" value="F:metal ion binding"/>
    <property type="evidence" value="ECO:0007669"/>
    <property type="project" value="UniProtKB-KW"/>
</dbReference>
<name>A0A072N310_9GAMM</name>
<dbReference type="InterPro" id="IPR036527">
    <property type="entry name" value="SCP2_sterol-bd_dom_sf"/>
</dbReference>
<reference evidence="6 7" key="1">
    <citation type="submission" date="2012-12" db="EMBL/GenBank/DDBJ databases">
        <title>Genome assembly of Marinobacter sp. AK21.</title>
        <authorList>
            <person name="Khatri I."/>
            <person name="Kumar R."/>
            <person name="Vaidya B."/>
            <person name="Subramanian S."/>
            <person name="Pinnaka A."/>
        </authorList>
    </citation>
    <scope>NUCLEOTIDE SEQUENCE [LARGE SCALE GENOMIC DNA]</scope>
    <source>
        <strain evidence="6 7">AK21</strain>
    </source>
</reference>
<dbReference type="PATRIC" id="fig|1137280.3.peg.1501"/>
<dbReference type="InterPro" id="IPR029228">
    <property type="entry name" value="Alkyl_sulf_dimr"/>
</dbReference>
<keyword evidence="2" id="KW-0378">Hydrolase</keyword>
<dbReference type="RefSeq" id="WP_036130185.1">
    <property type="nucleotide sequence ID" value="NZ_ANIE01000005.1"/>
</dbReference>
<comment type="similarity">
    <text evidence="4">Belongs to the metallo-beta-lactamase superfamily. Type III sulfatase family.</text>
</comment>
<gene>
    <name evidence="6" type="ORF">D777_01687</name>
</gene>
<evidence type="ECO:0000256" key="1">
    <source>
        <dbReference type="ARBA" id="ARBA00022723"/>
    </source>
</evidence>
<dbReference type="Pfam" id="PF14863">
    <property type="entry name" value="Alkyl_sulf_dimr"/>
    <property type="match status" value="1"/>
</dbReference>
<sequence>MSRSTNAILVPLLGAALALSGCSDDSRSFIGSENSEHSAAAPTTRDANKKVLDQRPFENRKDFENARRGLIAQAPDLVISQEGGGEVWNMPAYDFVDSEGKSAPESVNPSLWRQAALNNIHGLFEVTDGLYQIRGYDLSNMSIIEGDTGWILVDPLTSKETASEAFLFAREHLGEKPVKAIVFTHSHLDHFGGVQGVLQHLTDEERANLRIIAPEGFEDEATSENIIAGPAMTRRAMYMYGKQLGRDVRGHVGTGLGKAPAFGTFGFEAPTDLVRETGTEITVDGVPMEFQVVSGSEAPAEFTFYLPESNAFCGAELVSRNMHNLYTLRGAKVRDARIWSAYIDEARTRFAEADVYFASHHWPLWGQANIQDFLIKQRDTYKFIHDQSVRLMNQGATPREIAETLKLPEALNQDFHNQGYYGTVSHNAKAVYQNYMGWFTANPAQLNPLPESESARRYVEMMGGEEQVVEKARSEFESASDMDVTEGQKTYRWLAELLNQVVFANPDNKDAKALLANVYDQLGYQAESGPWRDFYLTGAYELRNGAPEVGIKPAMMKDILLHTPVSLFFDSMAVRLNAEDADGENVTIKITFTDLGESYLLTLQNSVLHNRVVSEDTPADATLAITRPLFVDVLIGEAGLKELLFSDDIRFEGSKLDLISFFGMLDKPQGRFNIVTP</sequence>
<dbReference type="SUPFAM" id="SSF56281">
    <property type="entry name" value="Metallo-hydrolase/oxidoreductase"/>
    <property type="match status" value="1"/>
</dbReference>
<dbReference type="PANTHER" id="PTHR43223:SF1">
    <property type="entry name" value="ALKYL_ARYL-SULFATASE BDS1"/>
    <property type="match status" value="1"/>
</dbReference>
<dbReference type="InterPro" id="IPR036866">
    <property type="entry name" value="RibonucZ/Hydroxyglut_hydro"/>
</dbReference>
<organism evidence="6 7">
    <name type="scientific">Marinobacter nitratireducens</name>
    <dbReference type="NCBI Taxonomy" id="1137280"/>
    <lineage>
        <taxon>Bacteria</taxon>
        <taxon>Pseudomonadati</taxon>
        <taxon>Pseudomonadota</taxon>
        <taxon>Gammaproteobacteria</taxon>
        <taxon>Pseudomonadales</taxon>
        <taxon>Marinobacteraceae</taxon>
        <taxon>Marinobacter</taxon>
    </lineage>
</organism>
<dbReference type="InterPro" id="IPR001279">
    <property type="entry name" value="Metallo-B-lactamas"/>
</dbReference>
<dbReference type="Gene3D" id="3.30.1050.10">
    <property type="entry name" value="SCP2 sterol-binding domain"/>
    <property type="match status" value="1"/>
</dbReference>
<accession>A0A072N310</accession>
<dbReference type="Pfam" id="PF14864">
    <property type="entry name" value="Alkyl_sulf_C"/>
    <property type="match status" value="1"/>
</dbReference>
<dbReference type="PANTHER" id="PTHR43223">
    <property type="entry name" value="ALKYL/ARYL-SULFATASE"/>
    <property type="match status" value="1"/>
</dbReference>
<dbReference type="Pfam" id="PF00753">
    <property type="entry name" value="Lactamase_B"/>
    <property type="match status" value="1"/>
</dbReference>
<dbReference type="InterPro" id="IPR044097">
    <property type="entry name" value="Bds1/SdsA1_MBL-fold"/>
</dbReference>
<evidence type="ECO:0000256" key="4">
    <source>
        <dbReference type="ARBA" id="ARBA00033751"/>
    </source>
</evidence>
<evidence type="ECO:0000256" key="3">
    <source>
        <dbReference type="ARBA" id="ARBA00022833"/>
    </source>
</evidence>
<feature type="domain" description="Metallo-beta-lactamase" evidence="5">
    <location>
        <begin position="138"/>
        <end position="361"/>
    </location>
</feature>
<protein>
    <submittedName>
        <fullName evidence="6">Alkyl sulfatase</fullName>
    </submittedName>
</protein>
<dbReference type="InterPro" id="IPR052195">
    <property type="entry name" value="Bact_Alkyl/Aryl-Sulfatase"/>
</dbReference>
<dbReference type="InterPro" id="IPR038536">
    <property type="entry name" value="Alkyl/aryl-sulf_dimr_sf"/>
</dbReference>
<keyword evidence="1" id="KW-0479">Metal-binding</keyword>
<dbReference type="EMBL" id="ANIE01000005">
    <property type="protein sequence ID" value="KEF31338.1"/>
    <property type="molecule type" value="Genomic_DNA"/>
</dbReference>
<dbReference type="InterPro" id="IPR029229">
    <property type="entry name" value="Alkyl_sulf_C"/>
</dbReference>
<dbReference type="AlphaFoldDB" id="A0A072N310"/>
<dbReference type="GO" id="GO:0046983">
    <property type="term" value="F:protein dimerization activity"/>
    <property type="evidence" value="ECO:0007669"/>
    <property type="project" value="InterPro"/>
</dbReference>
<keyword evidence="7" id="KW-1185">Reference proteome</keyword>
<dbReference type="FunFam" id="3.60.15.30:FF:000001">
    <property type="entry name" value="Alkyl/aryl-sulfatase BDS1"/>
    <property type="match status" value="1"/>
</dbReference>
<evidence type="ECO:0000313" key="6">
    <source>
        <dbReference type="EMBL" id="KEF31338.1"/>
    </source>
</evidence>
<keyword evidence="3" id="KW-0862">Zinc</keyword>
<dbReference type="OrthoDB" id="9815874at2"/>
<dbReference type="Gene3D" id="1.25.40.880">
    <property type="entry name" value="Alkyl sulfatase, dimerisation domain"/>
    <property type="match status" value="1"/>
</dbReference>
<comment type="caution">
    <text evidence="6">The sequence shown here is derived from an EMBL/GenBank/DDBJ whole genome shotgun (WGS) entry which is preliminary data.</text>
</comment>
<proteinExistence type="inferred from homology"/>
<evidence type="ECO:0000256" key="2">
    <source>
        <dbReference type="ARBA" id="ARBA00022801"/>
    </source>
</evidence>
<dbReference type="STRING" id="1137280.D777_01687"/>